<evidence type="ECO:0000313" key="3">
    <source>
        <dbReference type="Proteomes" id="UP000007241"/>
    </source>
</evidence>
<feature type="compositionally biased region" description="Polar residues" evidence="1">
    <location>
        <begin position="63"/>
        <end position="76"/>
    </location>
</feature>
<feature type="region of interest" description="Disordered" evidence="1">
    <location>
        <begin position="60"/>
        <end position="90"/>
    </location>
</feature>
<reference evidence="2 3" key="1">
    <citation type="submission" date="2009-12" db="EMBL/GenBank/DDBJ databases">
        <title>The draft genome of Batrachochytrium dendrobatidis.</title>
        <authorList>
            <consortium name="US DOE Joint Genome Institute (JGI-PGF)"/>
            <person name="Kuo A."/>
            <person name="Salamov A."/>
            <person name="Schmutz J."/>
            <person name="Lucas S."/>
            <person name="Pitluck S."/>
            <person name="Rosenblum E."/>
            <person name="Stajich J."/>
            <person name="Eisen M."/>
            <person name="Grigoriev I.V."/>
        </authorList>
    </citation>
    <scope>NUCLEOTIDE SEQUENCE [LARGE SCALE GENOMIC DNA]</scope>
    <source>
        <strain evidence="3">JAM81 / FGSC 10211</strain>
    </source>
</reference>
<accession>F4NSU4</accession>
<gene>
    <name evidence="2" type="ORF">BATDEDRAFT_21389</name>
</gene>
<dbReference type="GeneID" id="18237642"/>
<feature type="region of interest" description="Disordered" evidence="1">
    <location>
        <begin position="1"/>
        <end position="24"/>
    </location>
</feature>
<sequence>MDESEDRTMYGYAKRGKKQAQKKENFSSKLFDFEHYNNGKKTSSRTSTVEYQSFHGAEPVSRSMITTAETISPNSSKRVRREESVVSHERPPTYTLTDIIQRVDQKVDV</sequence>
<dbReference type="AlphaFoldDB" id="F4NSU4"/>
<dbReference type="HOGENOM" id="CLU_2183441_0_0_1"/>
<proteinExistence type="predicted"/>
<organism evidence="2 3">
    <name type="scientific">Batrachochytrium dendrobatidis (strain JAM81 / FGSC 10211)</name>
    <name type="common">Frog chytrid fungus</name>
    <dbReference type="NCBI Taxonomy" id="684364"/>
    <lineage>
        <taxon>Eukaryota</taxon>
        <taxon>Fungi</taxon>
        <taxon>Fungi incertae sedis</taxon>
        <taxon>Chytridiomycota</taxon>
        <taxon>Chytridiomycota incertae sedis</taxon>
        <taxon>Chytridiomycetes</taxon>
        <taxon>Rhizophydiales</taxon>
        <taxon>Rhizophydiales incertae sedis</taxon>
        <taxon>Batrachochytrium</taxon>
    </lineage>
</organism>
<feature type="compositionally biased region" description="Basic and acidic residues" evidence="1">
    <location>
        <begin position="80"/>
        <end position="90"/>
    </location>
</feature>
<name>F4NSU4_BATDJ</name>
<keyword evidence="3" id="KW-1185">Reference proteome</keyword>
<dbReference type="InParanoid" id="F4NSU4"/>
<dbReference type="RefSeq" id="XP_006675275.1">
    <property type="nucleotide sequence ID" value="XM_006675212.1"/>
</dbReference>
<dbReference type="EMBL" id="GL882879">
    <property type="protein sequence ID" value="EGF83054.1"/>
    <property type="molecule type" value="Genomic_DNA"/>
</dbReference>
<dbReference type="Proteomes" id="UP000007241">
    <property type="component" value="Unassembled WGS sequence"/>
</dbReference>
<evidence type="ECO:0000256" key="1">
    <source>
        <dbReference type="SAM" id="MobiDB-lite"/>
    </source>
</evidence>
<protein>
    <submittedName>
        <fullName evidence="2">Uncharacterized protein</fullName>
    </submittedName>
</protein>
<evidence type="ECO:0000313" key="2">
    <source>
        <dbReference type="EMBL" id="EGF83054.1"/>
    </source>
</evidence>